<sequence length="144" mass="16050">DVTSLMVLINMIVDIERIGDYSKNILDLAINYPDTLNTKNLHDDLYDIEKAVKERFDHTIVAVKTQDIEMARGLLSGFKEHVTGASDRIVNSIIAGELEFQTGSEAAAVALYARYLKRVGSHLKNITTTIVNPIDTIGYKVKKN</sequence>
<proteinExistence type="predicted"/>
<dbReference type="InterPro" id="IPR028366">
    <property type="entry name" value="PhoU"/>
</dbReference>
<dbReference type="Pfam" id="PF01895">
    <property type="entry name" value="PhoU"/>
    <property type="match status" value="1"/>
</dbReference>
<dbReference type="GO" id="GO:0045936">
    <property type="term" value="P:negative regulation of phosphate metabolic process"/>
    <property type="evidence" value="ECO:0007669"/>
    <property type="project" value="InterPro"/>
</dbReference>
<dbReference type="GO" id="GO:0030643">
    <property type="term" value="P:intracellular phosphate ion homeostasis"/>
    <property type="evidence" value="ECO:0007669"/>
    <property type="project" value="InterPro"/>
</dbReference>
<organism evidence="2">
    <name type="scientific">marine metagenome</name>
    <dbReference type="NCBI Taxonomy" id="408172"/>
    <lineage>
        <taxon>unclassified sequences</taxon>
        <taxon>metagenomes</taxon>
        <taxon>ecological metagenomes</taxon>
    </lineage>
</organism>
<accession>A0A382EIA7</accession>
<evidence type="ECO:0000313" key="2">
    <source>
        <dbReference type="EMBL" id="SVB50072.1"/>
    </source>
</evidence>
<reference evidence="2" key="1">
    <citation type="submission" date="2018-05" db="EMBL/GenBank/DDBJ databases">
        <authorList>
            <person name="Lanie J.A."/>
            <person name="Ng W.-L."/>
            <person name="Kazmierczak K.M."/>
            <person name="Andrzejewski T.M."/>
            <person name="Davidsen T.M."/>
            <person name="Wayne K.J."/>
            <person name="Tettelin H."/>
            <person name="Glass J.I."/>
            <person name="Rusch D."/>
            <person name="Podicherti R."/>
            <person name="Tsui H.-C.T."/>
            <person name="Winkler M.E."/>
        </authorList>
    </citation>
    <scope>NUCLEOTIDE SEQUENCE</scope>
</reference>
<dbReference type="InterPro" id="IPR038078">
    <property type="entry name" value="PhoU-like_sf"/>
</dbReference>
<evidence type="ECO:0000259" key="1">
    <source>
        <dbReference type="Pfam" id="PF01895"/>
    </source>
</evidence>
<dbReference type="InterPro" id="IPR026022">
    <property type="entry name" value="PhoU_dom"/>
</dbReference>
<gene>
    <name evidence="2" type="ORF">METZ01_LOCUS202926</name>
</gene>
<name>A0A382EIA7_9ZZZZ</name>
<dbReference type="Gene3D" id="1.20.58.220">
    <property type="entry name" value="Phosphate transport system protein phou homolog 2, domain 2"/>
    <property type="match status" value="1"/>
</dbReference>
<feature type="non-terminal residue" evidence="2">
    <location>
        <position position="1"/>
    </location>
</feature>
<dbReference type="PANTHER" id="PTHR42930">
    <property type="entry name" value="PHOSPHATE-SPECIFIC TRANSPORT SYSTEM ACCESSORY PROTEIN PHOU"/>
    <property type="match status" value="1"/>
</dbReference>
<protein>
    <recommendedName>
        <fullName evidence="1">PhoU domain-containing protein</fullName>
    </recommendedName>
</protein>
<dbReference type="SUPFAM" id="SSF109755">
    <property type="entry name" value="PhoU-like"/>
    <property type="match status" value="1"/>
</dbReference>
<feature type="domain" description="PhoU" evidence="1">
    <location>
        <begin position="50"/>
        <end position="127"/>
    </location>
</feature>
<dbReference type="PANTHER" id="PTHR42930:SF3">
    <property type="entry name" value="PHOSPHATE-SPECIFIC TRANSPORT SYSTEM ACCESSORY PROTEIN PHOU"/>
    <property type="match status" value="1"/>
</dbReference>
<dbReference type="AlphaFoldDB" id="A0A382EIA7"/>
<dbReference type="EMBL" id="UINC01044513">
    <property type="protein sequence ID" value="SVB50072.1"/>
    <property type="molecule type" value="Genomic_DNA"/>
</dbReference>